<sequence length="93" mass="11411">MEKLNYDNGDSNFVAYLAYLGYKGEAKVVENKYKKPHVIFSFEEDQEKFGHIYHEYKFDEVKLNLSKYSRFKDETFRRVKDTLRDYYQDKELR</sequence>
<dbReference type="HOGENOM" id="CLU_2394992_0_0_9"/>
<evidence type="ECO:0000313" key="1">
    <source>
        <dbReference type="EMBL" id="EHQ90182.1"/>
    </source>
</evidence>
<dbReference type="EMBL" id="CM001441">
    <property type="protein sequence ID" value="EHQ90182.1"/>
    <property type="molecule type" value="Genomic_DNA"/>
</dbReference>
<proteinExistence type="predicted"/>
<reference evidence="1 2" key="1">
    <citation type="submission" date="2011-11" db="EMBL/GenBank/DDBJ databases">
        <title>The Noncontiguous Finished genome of Desulfosporosinus youngiae DSM 17734.</title>
        <authorList>
            <consortium name="US DOE Joint Genome Institute (JGI-PGF)"/>
            <person name="Lucas S."/>
            <person name="Han J."/>
            <person name="Lapidus A."/>
            <person name="Cheng J.-F."/>
            <person name="Goodwin L."/>
            <person name="Pitluck S."/>
            <person name="Peters L."/>
            <person name="Ovchinnikova G."/>
            <person name="Lu M."/>
            <person name="Land M.L."/>
            <person name="Hauser L."/>
            <person name="Pester M."/>
            <person name="Spring S."/>
            <person name="Ollivier B."/>
            <person name="Rattei T."/>
            <person name="Klenk H.-P."/>
            <person name="Wagner M."/>
            <person name="Loy A."/>
            <person name="Woyke T.J."/>
        </authorList>
    </citation>
    <scope>NUCLEOTIDE SEQUENCE [LARGE SCALE GENOMIC DNA]</scope>
    <source>
        <strain evidence="1 2">DSM 17734</strain>
    </source>
</reference>
<organism evidence="1 2">
    <name type="scientific">Desulfosporosinus youngiae DSM 17734</name>
    <dbReference type="NCBI Taxonomy" id="768710"/>
    <lineage>
        <taxon>Bacteria</taxon>
        <taxon>Bacillati</taxon>
        <taxon>Bacillota</taxon>
        <taxon>Clostridia</taxon>
        <taxon>Eubacteriales</taxon>
        <taxon>Desulfitobacteriaceae</taxon>
        <taxon>Desulfosporosinus</taxon>
    </lineage>
</organism>
<dbReference type="STRING" id="768710.DesyoDRAFT_3148"/>
<evidence type="ECO:0008006" key="3">
    <source>
        <dbReference type="Google" id="ProtNLM"/>
    </source>
</evidence>
<keyword evidence="2" id="KW-1185">Reference proteome</keyword>
<accession>H5Y578</accession>
<evidence type="ECO:0000313" key="2">
    <source>
        <dbReference type="Proteomes" id="UP000005104"/>
    </source>
</evidence>
<protein>
    <recommendedName>
        <fullName evidence="3">DUF5659 domain-containing protein</fullName>
    </recommendedName>
</protein>
<gene>
    <name evidence="1" type="ORF">DesyoDRAFT_3148</name>
</gene>
<dbReference type="Proteomes" id="UP000005104">
    <property type="component" value="Chromosome"/>
</dbReference>
<name>H5Y578_9FIRM</name>
<dbReference type="RefSeq" id="WP_007784459.1">
    <property type="nucleotide sequence ID" value="NZ_CM001441.1"/>
</dbReference>
<dbReference type="AlphaFoldDB" id="H5Y578"/>